<dbReference type="InterPro" id="IPR002828">
    <property type="entry name" value="SurE-like_Pase/nucleotidase"/>
</dbReference>
<keyword evidence="3 7" id="KW-0963">Cytoplasm</keyword>
<dbReference type="GO" id="GO:0008254">
    <property type="term" value="F:3'-nucleotidase activity"/>
    <property type="evidence" value="ECO:0007669"/>
    <property type="project" value="TreeGrafter"/>
</dbReference>
<feature type="domain" description="Survival protein SurE-like phosphatase/nucleotidase" evidence="8">
    <location>
        <begin position="27"/>
        <end position="210"/>
    </location>
</feature>
<reference evidence="9 10" key="1">
    <citation type="submission" date="2018-12" db="EMBL/GenBank/DDBJ databases">
        <title>Deinococcus radiophilus ATCC 27603 genome sequencing and assembly.</title>
        <authorList>
            <person name="Maclea K.S."/>
            <person name="Maynard C.R."/>
        </authorList>
    </citation>
    <scope>NUCLEOTIDE SEQUENCE [LARGE SCALE GENOMIC DNA]</scope>
    <source>
        <strain evidence="9 10">ATCC 27603</strain>
    </source>
</reference>
<keyword evidence="10" id="KW-1185">Reference proteome</keyword>
<dbReference type="InterPro" id="IPR036523">
    <property type="entry name" value="SurE-like_sf"/>
</dbReference>
<comment type="catalytic activity">
    <reaction evidence="1 7">
        <text>a ribonucleoside 5'-phosphate + H2O = a ribonucleoside + phosphate</text>
        <dbReference type="Rhea" id="RHEA:12484"/>
        <dbReference type="ChEBI" id="CHEBI:15377"/>
        <dbReference type="ChEBI" id="CHEBI:18254"/>
        <dbReference type="ChEBI" id="CHEBI:43474"/>
        <dbReference type="ChEBI" id="CHEBI:58043"/>
        <dbReference type="EC" id="3.1.3.5"/>
    </reaction>
</comment>
<feature type="binding site" evidence="7">
    <location>
        <position position="32"/>
    </location>
    <ligand>
        <name>a divalent metal cation</name>
        <dbReference type="ChEBI" id="CHEBI:60240"/>
    </ligand>
</feature>
<evidence type="ECO:0000256" key="1">
    <source>
        <dbReference type="ARBA" id="ARBA00000815"/>
    </source>
</evidence>
<evidence type="ECO:0000313" key="10">
    <source>
        <dbReference type="Proteomes" id="UP000277766"/>
    </source>
</evidence>
<dbReference type="Pfam" id="PF01975">
    <property type="entry name" value="SurE"/>
    <property type="match status" value="1"/>
</dbReference>
<proteinExistence type="inferred from homology"/>
<accession>A0A431VQQ3</accession>
<organism evidence="9 10">
    <name type="scientific">Deinococcus radiophilus</name>
    <dbReference type="NCBI Taxonomy" id="32062"/>
    <lineage>
        <taxon>Bacteria</taxon>
        <taxon>Thermotogati</taxon>
        <taxon>Deinococcota</taxon>
        <taxon>Deinococci</taxon>
        <taxon>Deinococcales</taxon>
        <taxon>Deinococcaceae</taxon>
        <taxon>Deinococcus</taxon>
    </lineage>
</organism>
<evidence type="ECO:0000256" key="3">
    <source>
        <dbReference type="ARBA" id="ARBA00022490"/>
    </source>
</evidence>
<dbReference type="PANTHER" id="PTHR30457:SF12">
    <property type="entry name" value="5'_3'-NUCLEOTIDASE SURE"/>
    <property type="match status" value="1"/>
</dbReference>
<dbReference type="InterPro" id="IPR030048">
    <property type="entry name" value="SurE"/>
</dbReference>
<evidence type="ECO:0000256" key="2">
    <source>
        <dbReference type="ARBA" id="ARBA00011062"/>
    </source>
</evidence>
<name>A0A431VQQ3_9DEIO</name>
<dbReference type="AlphaFoldDB" id="A0A431VQQ3"/>
<dbReference type="GO" id="GO:0004309">
    <property type="term" value="F:exopolyphosphatase activity"/>
    <property type="evidence" value="ECO:0007669"/>
    <property type="project" value="TreeGrafter"/>
</dbReference>
<feature type="binding site" evidence="7">
    <location>
        <position position="33"/>
    </location>
    <ligand>
        <name>a divalent metal cation</name>
        <dbReference type="ChEBI" id="CHEBI:60240"/>
    </ligand>
</feature>
<dbReference type="SUPFAM" id="SSF64167">
    <property type="entry name" value="SurE-like"/>
    <property type="match status" value="1"/>
</dbReference>
<dbReference type="OrthoDB" id="9780815at2"/>
<dbReference type="GO" id="GO:0000166">
    <property type="term" value="F:nucleotide binding"/>
    <property type="evidence" value="ECO:0007669"/>
    <property type="project" value="UniProtKB-KW"/>
</dbReference>
<feature type="binding site" evidence="7">
    <location>
        <position position="63"/>
    </location>
    <ligand>
        <name>a divalent metal cation</name>
        <dbReference type="ChEBI" id="CHEBI:60240"/>
    </ligand>
</feature>
<evidence type="ECO:0000256" key="4">
    <source>
        <dbReference type="ARBA" id="ARBA00022723"/>
    </source>
</evidence>
<comment type="function">
    <text evidence="7">Nucleotidase that shows phosphatase activity on nucleoside 5'-monophosphates.</text>
</comment>
<keyword evidence="6 7" id="KW-0378">Hydrolase</keyword>
<dbReference type="NCBIfam" id="NF001490">
    <property type="entry name" value="PRK00346.1-4"/>
    <property type="match status" value="1"/>
</dbReference>
<evidence type="ECO:0000256" key="7">
    <source>
        <dbReference type="HAMAP-Rule" id="MF_00060"/>
    </source>
</evidence>
<comment type="similarity">
    <text evidence="2 7">Belongs to the SurE nucleotidase family.</text>
</comment>
<dbReference type="GO" id="GO:0005737">
    <property type="term" value="C:cytoplasm"/>
    <property type="evidence" value="ECO:0007669"/>
    <property type="project" value="UniProtKB-SubCell"/>
</dbReference>
<dbReference type="PANTHER" id="PTHR30457">
    <property type="entry name" value="5'-NUCLEOTIDASE SURE"/>
    <property type="match status" value="1"/>
</dbReference>
<feature type="binding site" evidence="7">
    <location>
        <position position="119"/>
    </location>
    <ligand>
        <name>a divalent metal cation</name>
        <dbReference type="ChEBI" id="CHEBI:60240"/>
    </ligand>
</feature>
<evidence type="ECO:0000256" key="6">
    <source>
        <dbReference type="ARBA" id="ARBA00022801"/>
    </source>
</evidence>
<dbReference type="Proteomes" id="UP000277766">
    <property type="component" value="Unassembled WGS sequence"/>
</dbReference>
<comment type="caution">
    <text evidence="9">The sequence shown here is derived from an EMBL/GenBank/DDBJ whole genome shotgun (WGS) entry which is preliminary data.</text>
</comment>
<comment type="cofactor">
    <cofactor evidence="7">
        <name>a divalent metal cation</name>
        <dbReference type="ChEBI" id="CHEBI:60240"/>
    </cofactor>
    <text evidence="7">Binds 1 divalent metal cation per subunit.</text>
</comment>
<dbReference type="EC" id="3.1.3.5" evidence="7"/>
<evidence type="ECO:0000313" key="9">
    <source>
        <dbReference type="EMBL" id="RTR25527.1"/>
    </source>
</evidence>
<dbReference type="RefSeq" id="WP_126352695.1">
    <property type="nucleotide sequence ID" value="NZ_CP086380.1"/>
</dbReference>
<dbReference type="HAMAP" id="MF_00060">
    <property type="entry name" value="SurE"/>
    <property type="match status" value="1"/>
</dbReference>
<comment type="subcellular location">
    <subcellularLocation>
        <location evidence="7">Cytoplasm</location>
    </subcellularLocation>
</comment>
<dbReference type="EMBL" id="RXPE01000025">
    <property type="protein sequence ID" value="RTR25527.1"/>
    <property type="molecule type" value="Genomic_DNA"/>
</dbReference>
<dbReference type="GO" id="GO:0046872">
    <property type="term" value="F:metal ion binding"/>
    <property type="evidence" value="ECO:0007669"/>
    <property type="project" value="UniProtKB-UniRule"/>
</dbReference>
<evidence type="ECO:0000256" key="5">
    <source>
        <dbReference type="ARBA" id="ARBA00022741"/>
    </source>
</evidence>
<protein>
    <recommendedName>
        <fullName evidence="7">5'-nucleotidase SurE</fullName>
        <ecNumber evidence="7">3.1.3.5</ecNumber>
    </recommendedName>
    <alternativeName>
        <fullName evidence="7">Nucleoside 5'-monophosphate phosphohydrolase</fullName>
    </alternativeName>
</protein>
<dbReference type="NCBIfam" id="TIGR00087">
    <property type="entry name" value="surE"/>
    <property type="match status" value="1"/>
</dbReference>
<gene>
    <name evidence="7 9" type="primary">surE</name>
    <name evidence="9" type="ORF">EJ104_10350</name>
</gene>
<sequence>MTEQGTNHDPEARLFHLPTRDPSRPTVLVANDDGIFSPGIKALGLAMASFANVVVVAPDVEQSAVGHGITIRRPLRFKHTASAGFGEIPAYRVDGTPADCVVLGVHLLGRPDLVVSGINIGPNLGDDLTHSGTVAAAIEGLALGLPSIAFSQQARLDGEYDFSAGAAYAARLAAEVAQRGLPPRTLLNVNFPGTDPQGVQVTEVGMHRWEDRIDSRRDPEGREYHWVAGTSTAPEQEDERTDYGAVQRGLISVSPVRLDLTARDLLPEVAGYLPPL</sequence>
<dbReference type="Gene3D" id="3.40.1210.10">
    <property type="entry name" value="Survival protein SurE-like phosphatase/nucleotidase"/>
    <property type="match status" value="1"/>
</dbReference>
<keyword evidence="5 7" id="KW-0547">Nucleotide-binding</keyword>
<evidence type="ECO:0000259" key="8">
    <source>
        <dbReference type="Pfam" id="PF01975"/>
    </source>
</evidence>
<dbReference type="GO" id="GO:0008253">
    <property type="term" value="F:5'-nucleotidase activity"/>
    <property type="evidence" value="ECO:0007669"/>
    <property type="project" value="UniProtKB-UniRule"/>
</dbReference>
<keyword evidence="4 7" id="KW-0479">Metal-binding</keyword>